<proteinExistence type="predicted"/>
<dbReference type="Proteomes" id="UP000824145">
    <property type="component" value="Unassembled WGS sequence"/>
</dbReference>
<dbReference type="InterPro" id="IPR051796">
    <property type="entry name" value="ISF_SsuE-like"/>
</dbReference>
<dbReference type="InterPro" id="IPR005025">
    <property type="entry name" value="FMN_Rdtase-like_dom"/>
</dbReference>
<name>A0A9D1MN21_9FIRM</name>
<dbReference type="InterPro" id="IPR029039">
    <property type="entry name" value="Flavoprotein-like_sf"/>
</dbReference>
<reference evidence="4" key="2">
    <citation type="journal article" date="2021" name="PeerJ">
        <title>Extensive microbial diversity within the chicken gut microbiome revealed by metagenomics and culture.</title>
        <authorList>
            <person name="Gilroy R."/>
            <person name="Ravi A."/>
            <person name="Getino M."/>
            <person name="Pursley I."/>
            <person name="Horton D.L."/>
            <person name="Alikhan N.F."/>
            <person name="Baker D."/>
            <person name="Gharbi K."/>
            <person name="Hall N."/>
            <person name="Watson M."/>
            <person name="Adriaenssens E.M."/>
            <person name="Foster-Nyarko E."/>
            <person name="Jarju S."/>
            <person name="Secka A."/>
            <person name="Antonio M."/>
            <person name="Oren A."/>
            <person name="Chaudhuri R.R."/>
            <person name="La Ragione R."/>
            <person name="Hildebrand F."/>
            <person name="Pallen M.J."/>
        </authorList>
    </citation>
    <scope>NUCLEOTIDE SEQUENCE</scope>
    <source>
        <strain evidence="4">9366</strain>
    </source>
</reference>
<protein>
    <submittedName>
        <fullName evidence="4">Flavodoxin family protein</fullName>
    </submittedName>
</protein>
<dbReference type="GO" id="GO:0016491">
    <property type="term" value="F:oxidoreductase activity"/>
    <property type="evidence" value="ECO:0007669"/>
    <property type="project" value="InterPro"/>
</dbReference>
<comment type="caution">
    <text evidence="4">The sequence shown here is derived from an EMBL/GenBank/DDBJ whole genome shotgun (WGS) entry which is preliminary data.</text>
</comment>
<evidence type="ECO:0000259" key="3">
    <source>
        <dbReference type="Pfam" id="PF03358"/>
    </source>
</evidence>
<keyword evidence="2" id="KW-0288">FMN</keyword>
<dbReference type="PANTHER" id="PTHR43278">
    <property type="entry name" value="NAD(P)H-DEPENDENT FMN-CONTAINING OXIDOREDUCTASE YWQN-RELATED"/>
    <property type="match status" value="1"/>
</dbReference>
<evidence type="ECO:0000313" key="4">
    <source>
        <dbReference type="EMBL" id="HIU63117.1"/>
    </source>
</evidence>
<dbReference type="AlphaFoldDB" id="A0A9D1MN21"/>
<reference evidence="4" key="1">
    <citation type="submission" date="2020-10" db="EMBL/GenBank/DDBJ databases">
        <authorList>
            <person name="Gilroy R."/>
        </authorList>
    </citation>
    <scope>NUCLEOTIDE SEQUENCE</scope>
    <source>
        <strain evidence="4">9366</strain>
    </source>
</reference>
<dbReference type="Gene3D" id="3.40.50.360">
    <property type="match status" value="1"/>
</dbReference>
<accession>A0A9D1MN21</accession>
<evidence type="ECO:0000256" key="1">
    <source>
        <dbReference type="ARBA" id="ARBA00022630"/>
    </source>
</evidence>
<sequence length="177" mass="19447">MGKECLVIDCSPRAVSCAEIARRASEAGFERATLRELDFAPCDGCAACKSGRCPHEDDAARLWRRLREASVVLFVTPLYFCNFPAPAKAFLDRAQQFWERGEKCGAKFYLLALGGQGEENNFDSARLTFRAVCLAAGARQEAAKYLPNVEGVRDLKKYEKEIAEFLAQAGKGGKAAL</sequence>
<keyword evidence="1" id="KW-0285">Flavoprotein</keyword>
<dbReference type="PANTHER" id="PTHR43278:SF4">
    <property type="entry name" value="NAD(P)H-DEPENDENT FMN-CONTAINING OXIDOREDUCTASE YWQN-RELATED"/>
    <property type="match status" value="1"/>
</dbReference>
<dbReference type="SUPFAM" id="SSF52218">
    <property type="entry name" value="Flavoproteins"/>
    <property type="match status" value="1"/>
</dbReference>
<evidence type="ECO:0000313" key="5">
    <source>
        <dbReference type="Proteomes" id="UP000824145"/>
    </source>
</evidence>
<organism evidence="4 5">
    <name type="scientific">Candidatus Caccalectryoclostridium excrementigallinarum</name>
    <dbReference type="NCBI Taxonomy" id="2840710"/>
    <lineage>
        <taxon>Bacteria</taxon>
        <taxon>Bacillati</taxon>
        <taxon>Bacillota</taxon>
        <taxon>Clostridia</taxon>
        <taxon>Christensenellales</taxon>
        <taxon>Christensenellaceae</taxon>
        <taxon>Christensenellaceae incertae sedis</taxon>
        <taxon>Candidatus Caccalectryoclostridium</taxon>
    </lineage>
</organism>
<feature type="domain" description="NADPH-dependent FMN reductase-like" evidence="3">
    <location>
        <begin position="6"/>
        <end position="103"/>
    </location>
</feature>
<evidence type="ECO:0000256" key="2">
    <source>
        <dbReference type="ARBA" id="ARBA00022643"/>
    </source>
</evidence>
<gene>
    <name evidence="4" type="ORF">IAB07_05075</name>
</gene>
<dbReference type="Pfam" id="PF03358">
    <property type="entry name" value="FMN_red"/>
    <property type="match status" value="1"/>
</dbReference>
<dbReference type="EMBL" id="DVNJ01000029">
    <property type="protein sequence ID" value="HIU63117.1"/>
    <property type="molecule type" value="Genomic_DNA"/>
</dbReference>